<evidence type="ECO:0000256" key="2">
    <source>
        <dbReference type="ARBA" id="ARBA00008574"/>
    </source>
</evidence>
<dbReference type="GO" id="GO:0019706">
    <property type="term" value="F:protein-cysteine S-palmitoyltransferase activity"/>
    <property type="evidence" value="ECO:0007669"/>
    <property type="project" value="UniProtKB-EC"/>
</dbReference>
<keyword evidence="8" id="KW-0449">Lipoprotein</keyword>
<feature type="transmembrane region" description="Helical" evidence="10">
    <location>
        <begin position="164"/>
        <end position="183"/>
    </location>
</feature>
<proteinExistence type="inferred from homology"/>
<keyword evidence="7" id="KW-0564">Palmitate</keyword>
<feature type="transmembrane region" description="Helical" evidence="10">
    <location>
        <begin position="12"/>
        <end position="29"/>
    </location>
</feature>
<protein>
    <recommendedName>
        <fullName evidence="10">S-acyltransferase</fullName>
        <ecNumber evidence="10">2.3.1.225</ecNumber>
    </recommendedName>
    <alternativeName>
        <fullName evidence="10">Palmitoyltransferase</fullName>
    </alternativeName>
</protein>
<reference evidence="13" key="1">
    <citation type="journal article" date="2021" name="Proc. Natl. Acad. Sci. U.S.A.">
        <title>Three genomes in the algal genus Volvox reveal the fate of a haploid sex-determining region after a transition to homothallism.</title>
        <authorList>
            <person name="Yamamoto K."/>
            <person name="Hamaji T."/>
            <person name="Kawai-Toyooka H."/>
            <person name="Matsuzaki R."/>
            <person name="Takahashi F."/>
            <person name="Nishimura Y."/>
            <person name="Kawachi M."/>
            <person name="Noguchi H."/>
            <person name="Minakuchi Y."/>
            <person name="Umen J.G."/>
            <person name="Toyoda A."/>
            <person name="Nozaki H."/>
        </authorList>
    </citation>
    <scope>NUCLEOTIDE SEQUENCE</scope>
    <source>
        <strain evidence="13">NIES-3780</strain>
    </source>
</reference>
<keyword evidence="4 10" id="KW-0812">Transmembrane</keyword>
<dbReference type="Pfam" id="PF01529">
    <property type="entry name" value="DHHC"/>
    <property type="match status" value="1"/>
</dbReference>
<keyword evidence="14" id="KW-1185">Reference proteome</keyword>
<evidence type="ECO:0000256" key="9">
    <source>
        <dbReference type="ARBA" id="ARBA00023315"/>
    </source>
</evidence>
<evidence type="ECO:0000256" key="3">
    <source>
        <dbReference type="ARBA" id="ARBA00022679"/>
    </source>
</evidence>
<dbReference type="PANTHER" id="PTHR22883:SF301">
    <property type="entry name" value="PALMITOYLTRANSFERASE ZDHHC12"/>
    <property type="match status" value="1"/>
</dbReference>
<keyword evidence="5 10" id="KW-1133">Transmembrane helix</keyword>
<feature type="domain" description="Palmitoyltransferase DHHC" evidence="12">
    <location>
        <begin position="117"/>
        <end position="233"/>
    </location>
</feature>
<evidence type="ECO:0000313" key="14">
    <source>
        <dbReference type="Proteomes" id="UP000747399"/>
    </source>
</evidence>
<organism evidence="13 14">
    <name type="scientific">Volvox africanus</name>
    <dbReference type="NCBI Taxonomy" id="51714"/>
    <lineage>
        <taxon>Eukaryota</taxon>
        <taxon>Viridiplantae</taxon>
        <taxon>Chlorophyta</taxon>
        <taxon>core chlorophytes</taxon>
        <taxon>Chlorophyceae</taxon>
        <taxon>CS clade</taxon>
        <taxon>Chlamydomonadales</taxon>
        <taxon>Volvocaceae</taxon>
        <taxon>Volvox</taxon>
    </lineage>
</organism>
<dbReference type="EC" id="2.3.1.225" evidence="10"/>
<accession>A0A8J4AZQ4</accession>
<evidence type="ECO:0000313" key="13">
    <source>
        <dbReference type="EMBL" id="GIL50813.1"/>
    </source>
</evidence>
<dbReference type="EMBL" id="BNCO01000009">
    <property type="protein sequence ID" value="GIL50813.1"/>
    <property type="molecule type" value="Genomic_DNA"/>
</dbReference>
<name>A0A8J4AZQ4_9CHLO</name>
<feature type="compositionally biased region" description="Low complexity" evidence="11">
    <location>
        <begin position="77"/>
        <end position="92"/>
    </location>
</feature>
<feature type="region of interest" description="Disordered" evidence="11">
    <location>
        <begin position="71"/>
        <end position="94"/>
    </location>
</feature>
<keyword evidence="9 10" id="KW-0012">Acyltransferase</keyword>
<comment type="catalytic activity">
    <reaction evidence="10">
        <text>L-cysteinyl-[protein] + hexadecanoyl-CoA = S-hexadecanoyl-L-cysteinyl-[protein] + CoA</text>
        <dbReference type="Rhea" id="RHEA:36683"/>
        <dbReference type="Rhea" id="RHEA-COMP:10131"/>
        <dbReference type="Rhea" id="RHEA-COMP:11032"/>
        <dbReference type="ChEBI" id="CHEBI:29950"/>
        <dbReference type="ChEBI" id="CHEBI:57287"/>
        <dbReference type="ChEBI" id="CHEBI:57379"/>
        <dbReference type="ChEBI" id="CHEBI:74151"/>
        <dbReference type="EC" id="2.3.1.225"/>
    </reaction>
</comment>
<dbReference type="GO" id="GO:0005794">
    <property type="term" value="C:Golgi apparatus"/>
    <property type="evidence" value="ECO:0007669"/>
    <property type="project" value="TreeGrafter"/>
</dbReference>
<feature type="transmembrane region" description="Helical" evidence="10">
    <location>
        <begin position="41"/>
        <end position="60"/>
    </location>
</feature>
<sequence>MDSISCRHALGHCAWWFFHILGLVALYVLPSDLRIGPNVALNVWLLSIVLGLNILAHYALRLSDPGWARPPGSFGKPQAASSTDASSSPTSQFTASTDDCESALFGAVSLTADRNSPALCPQCGCLRRLPTTAHCRYCNRCVEGFDHHCMWLGVCVGARNHHLFARYSLVQTTVALLAFHYTLTACGRPSPFGYIWAYGILGLMSLLLLILTCLTVIHVFLVLMGQTSRQVMQRVRWSRGGTRTGTRQPGVGQLFSPQPSLGVVLQNGTYLLCGVRPVWLVEGAWLQRVSGWGAHLLDNRYYSCC</sequence>
<evidence type="ECO:0000256" key="10">
    <source>
        <dbReference type="RuleBase" id="RU079119"/>
    </source>
</evidence>
<dbReference type="PROSITE" id="PS50216">
    <property type="entry name" value="DHHC"/>
    <property type="match status" value="1"/>
</dbReference>
<feature type="transmembrane region" description="Helical" evidence="10">
    <location>
        <begin position="195"/>
        <end position="224"/>
    </location>
</feature>
<comment type="subcellular location">
    <subcellularLocation>
        <location evidence="1">Endomembrane system</location>
        <topology evidence="1">Multi-pass membrane protein</topology>
    </subcellularLocation>
</comment>
<dbReference type="InterPro" id="IPR039859">
    <property type="entry name" value="PFA4/ZDH16/20/ERF2-like"/>
</dbReference>
<keyword evidence="6 10" id="KW-0472">Membrane</keyword>
<comment type="domain">
    <text evidence="10">The DHHC domain is required for palmitoyltransferase activity.</text>
</comment>
<dbReference type="PANTHER" id="PTHR22883">
    <property type="entry name" value="ZINC FINGER DHHC DOMAIN CONTAINING PROTEIN"/>
    <property type="match status" value="1"/>
</dbReference>
<evidence type="ECO:0000256" key="1">
    <source>
        <dbReference type="ARBA" id="ARBA00004127"/>
    </source>
</evidence>
<dbReference type="GO" id="GO:0005783">
    <property type="term" value="C:endoplasmic reticulum"/>
    <property type="evidence" value="ECO:0007669"/>
    <property type="project" value="TreeGrafter"/>
</dbReference>
<keyword evidence="3 10" id="KW-0808">Transferase</keyword>
<evidence type="ECO:0000259" key="12">
    <source>
        <dbReference type="Pfam" id="PF01529"/>
    </source>
</evidence>
<gene>
    <name evidence="13" type="ORF">Vafri_6950</name>
</gene>
<comment type="similarity">
    <text evidence="2 10">Belongs to the DHHC palmitoyltransferase family.</text>
</comment>
<evidence type="ECO:0000256" key="11">
    <source>
        <dbReference type="SAM" id="MobiDB-lite"/>
    </source>
</evidence>
<evidence type="ECO:0000256" key="7">
    <source>
        <dbReference type="ARBA" id="ARBA00023139"/>
    </source>
</evidence>
<comment type="caution">
    <text evidence="13">The sequence shown here is derived from an EMBL/GenBank/DDBJ whole genome shotgun (WGS) entry which is preliminary data.</text>
</comment>
<evidence type="ECO:0000256" key="8">
    <source>
        <dbReference type="ARBA" id="ARBA00023288"/>
    </source>
</evidence>
<evidence type="ECO:0000256" key="6">
    <source>
        <dbReference type="ARBA" id="ARBA00023136"/>
    </source>
</evidence>
<evidence type="ECO:0000256" key="5">
    <source>
        <dbReference type="ARBA" id="ARBA00022989"/>
    </source>
</evidence>
<dbReference type="AlphaFoldDB" id="A0A8J4AZQ4"/>
<evidence type="ECO:0000256" key="4">
    <source>
        <dbReference type="ARBA" id="ARBA00022692"/>
    </source>
</evidence>
<dbReference type="GO" id="GO:0006612">
    <property type="term" value="P:protein targeting to membrane"/>
    <property type="evidence" value="ECO:0007669"/>
    <property type="project" value="TreeGrafter"/>
</dbReference>
<dbReference type="InterPro" id="IPR001594">
    <property type="entry name" value="Palmitoyltrfase_DHHC"/>
</dbReference>
<dbReference type="Proteomes" id="UP000747399">
    <property type="component" value="Unassembled WGS sequence"/>
</dbReference>